<name>A0A9P4S673_9PEZI</name>
<keyword evidence="15" id="KW-1185">Reference proteome</keyword>
<dbReference type="PROSITE" id="PS51257">
    <property type="entry name" value="PROKAR_LIPOPROTEIN"/>
    <property type="match status" value="1"/>
</dbReference>
<feature type="active site" evidence="8">
    <location>
        <position position="261"/>
    </location>
</feature>
<dbReference type="CDD" id="cd05474">
    <property type="entry name" value="SAP_like"/>
    <property type="match status" value="1"/>
</dbReference>
<comment type="caution">
    <text evidence="14">The sequence shown here is derived from an EMBL/GenBank/DDBJ whole genome shotgun (WGS) entry which is preliminary data.</text>
</comment>
<evidence type="ECO:0000313" key="14">
    <source>
        <dbReference type="EMBL" id="KAF2836903.1"/>
    </source>
</evidence>
<gene>
    <name evidence="14" type="ORF">M501DRAFT_1006870</name>
</gene>
<dbReference type="GO" id="GO:0004190">
    <property type="term" value="F:aspartic-type endopeptidase activity"/>
    <property type="evidence" value="ECO:0007669"/>
    <property type="project" value="UniProtKB-KW"/>
</dbReference>
<dbReference type="Pfam" id="PF00026">
    <property type="entry name" value="Asp"/>
    <property type="match status" value="1"/>
</dbReference>
<dbReference type="PROSITE" id="PS51767">
    <property type="entry name" value="PEPTIDASE_A1"/>
    <property type="match status" value="1"/>
</dbReference>
<dbReference type="Gene3D" id="2.40.70.10">
    <property type="entry name" value="Acid Proteases"/>
    <property type="match status" value="2"/>
</dbReference>
<dbReference type="OrthoDB" id="771136at2759"/>
<dbReference type="FunFam" id="2.40.70.10:FF:000011">
    <property type="entry name" value="Aspartic protease"/>
    <property type="match status" value="1"/>
</dbReference>
<dbReference type="InterPro" id="IPR001969">
    <property type="entry name" value="Aspartic_peptidase_AS"/>
</dbReference>
<comment type="similarity">
    <text evidence="1 10">Belongs to the peptidase A1 family.</text>
</comment>
<evidence type="ECO:0000256" key="7">
    <source>
        <dbReference type="ARBA" id="ARBA00068059"/>
    </source>
</evidence>
<evidence type="ECO:0000256" key="11">
    <source>
        <dbReference type="SAM" id="MobiDB-lite"/>
    </source>
</evidence>
<proteinExistence type="inferred from homology"/>
<evidence type="ECO:0000256" key="6">
    <source>
        <dbReference type="ARBA" id="ARBA00067536"/>
    </source>
</evidence>
<dbReference type="InterPro" id="IPR021109">
    <property type="entry name" value="Peptidase_aspartic_dom_sf"/>
</dbReference>
<keyword evidence="5 10" id="KW-0378">Hydrolase</keyword>
<feature type="region of interest" description="Disordered" evidence="11">
    <location>
        <begin position="405"/>
        <end position="434"/>
    </location>
</feature>
<dbReference type="EMBL" id="MU006101">
    <property type="protein sequence ID" value="KAF2836903.1"/>
    <property type="molecule type" value="Genomic_DNA"/>
</dbReference>
<evidence type="ECO:0000256" key="3">
    <source>
        <dbReference type="ARBA" id="ARBA00022729"/>
    </source>
</evidence>
<dbReference type="SUPFAM" id="SSF50630">
    <property type="entry name" value="Acid proteases"/>
    <property type="match status" value="1"/>
</dbReference>
<dbReference type="Proteomes" id="UP000799429">
    <property type="component" value="Unassembled WGS sequence"/>
</dbReference>
<evidence type="ECO:0000256" key="5">
    <source>
        <dbReference type="ARBA" id="ARBA00022801"/>
    </source>
</evidence>
<evidence type="ECO:0000313" key="15">
    <source>
        <dbReference type="Proteomes" id="UP000799429"/>
    </source>
</evidence>
<evidence type="ECO:0000256" key="4">
    <source>
        <dbReference type="ARBA" id="ARBA00022750"/>
    </source>
</evidence>
<evidence type="ECO:0000256" key="9">
    <source>
        <dbReference type="PIRSR" id="PIRSR601461-2"/>
    </source>
</evidence>
<evidence type="ECO:0000256" key="2">
    <source>
        <dbReference type="ARBA" id="ARBA00022670"/>
    </source>
</evidence>
<dbReference type="PRINTS" id="PR00792">
    <property type="entry name" value="PEPSIN"/>
</dbReference>
<feature type="compositionally biased region" description="Polar residues" evidence="11">
    <location>
        <begin position="425"/>
        <end position="434"/>
    </location>
</feature>
<keyword evidence="2 10" id="KW-0645">Protease</keyword>
<evidence type="ECO:0000256" key="1">
    <source>
        <dbReference type="ARBA" id="ARBA00007447"/>
    </source>
</evidence>
<feature type="disulfide bond" evidence="9">
    <location>
        <begin position="296"/>
        <end position="334"/>
    </location>
</feature>
<reference evidence="14" key="1">
    <citation type="journal article" date="2020" name="Stud. Mycol.">
        <title>101 Dothideomycetes genomes: a test case for predicting lifestyles and emergence of pathogens.</title>
        <authorList>
            <person name="Haridas S."/>
            <person name="Albert R."/>
            <person name="Binder M."/>
            <person name="Bloem J."/>
            <person name="Labutti K."/>
            <person name="Salamov A."/>
            <person name="Andreopoulos B."/>
            <person name="Baker S."/>
            <person name="Barry K."/>
            <person name="Bills G."/>
            <person name="Bluhm B."/>
            <person name="Cannon C."/>
            <person name="Castanera R."/>
            <person name="Culley D."/>
            <person name="Daum C."/>
            <person name="Ezra D."/>
            <person name="Gonzalez J."/>
            <person name="Henrissat B."/>
            <person name="Kuo A."/>
            <person name="Liang C."/>
            <person name="Lipzen A."/>
            <person name="Lutzoni F."/>
            <person name="Magnuson J."/>
            <person name="Mondo S."/>
            <person name="Nolan M."/>
            <person name="Ohm R."/>
            <person name="Pangilinan J."/>
            <person name="Park H.-J."/>
            <person name="Ramirez L."/>
            <person name="Alfaro M."/>
            <person name="Sun H."/>
            <person name="Tritt A."/>
            <person name="Yoshinaga Y."/>
            <person name="Zwiers L.-H."/>
            <person name="Turgeon B."/>
            <person name="Goodwin S."/>
            <person name="Spatafora J."/>
            <person name="Crous P."/>
            <person name="Grigoriev I."/>
        </authorList>
    </citation>
    <scope>NUCLEOTIDE SEQUENCE</scope>
    <source>
        <strain evidence="14">CBS 101060</strain>
    </source>
</reference>
<feature type="signal peptide" evidence="12">
    <location>
        <begin position="1"/>
        <end position="22"/>
    </location>
</feature>
<dbReference type="InterPro" id="IPR033876">
    <property type="entry name" value="SAP-like"/>
</dbReference>
<sequence length="459" mass="48555">MRFAKQSVFAATLLGFLSCSEAIRLERRNFRKRQDTVSQELDNLEFLYFANCSMGTPAQELRLHIDTGSSDLWINAARSRLCRDITDPCAESGTYDANSSSTYEYVNSFFDISYVDGSGASGDYVRDTFHFGGASLTGLQFGIGYLSTSPEGILGIGYELNEVQVNRAGGDSYPNLPALLAEKGMIQSNAFSLWLNDLDANTGTILFGGVDTAKYIGQLQTLPIIPTQGFYIEFLIALTAMGQNGEEGSIFDGETIPVLLDSGASLSYVPDPLAEHIYGLYDAQFDPTQGVAVCDCSLGNSDDTLDFTFSGPTIRVPLNELVLEYGTTGFSTICILGIMPSGDSSNVLGDTFLRSAYVVYDLANNEISLAQTNFNASDSNILEIAEGTQGVPDATGVPNAVSTGSIPATGGGRLGGPTFHGSARPNPTSTTETSTGGAMAMITAAPALAALGAGLMFAL</sequence>
<evidence type="ECO:0000256" key="8">
    <source>
        <dbReference type="PIRSR" id="PIRSR601461-1"/>
    </source>
</evidence>
<evidence type="ECO:0000259" key="13">
    <source>
        <dbReference type="PROSITE" id="PS51767"/>
    </source>
</evidence>
<evidence type="ECO:0000256" key="10">
    <source>
        <dbReference type="RuleBase" id="RU000454"/>
    </source>
</evidence>
<dbReference type="PANTHER" id="PTHR47966">
    <property type="entry name" value="BETA-SITE APP-CLEAVING ENZYME, ISOFORM A-RELATED"/>
    <property type="match status" value="1"/>
</dbReference>
<organism evidence="14 15">
    <name type="scientific">Patellaria atrata CBS 101060</name>
    <dbReference type="NCBI Taxonomy" id="1346257"/>
    <lineage>
        <taxon>Eukaryota</taxon>
        <taxon>Fungi</taxon>
        <taxon>Dikarya</taxon>
        <taxon>Ascomycota</taxon>
        <taxon>Pezizomycotina</taxon>
        <taxon>Dothideomycetes</taxon>
        <taxon>Dothideomycetes incertae sedis</taxon>
        <taxon>Patellariales</taxon>
        <taxon>Patellariaceae</taxon>
        <taxon>Patellaria</taxon>
    </lineage>
</organism>
<keyword evidence="9" id="KW-1015">Disulfide bond</keyword>
<dbReference type="PANTHER" id="PTHR47966:SF65">
    <property type="entry name" value="ASPARTIC-TYPE ENDOPEPTIDASE"/>
    <property type="match status" value="1"/>
</dbReference>
<dbReference type="InterPro" id="IPR033121">
    <property type="entry name" value="PEPTIDASE_A1"/>
</dbReference>
<protein>
    <recommendedName>
        <fullName evidence="7">Probable aspartic-type endopeptidase OPSB</fullName>
    </recommendedName>
    <alternativeName>
        <fullName evidence="6">Probable aspartic-type endopeptidase opsB</fullName>
    </alternativeName>
</protein>
<accession>A0A9P4S673</accession>
<keyword evidence="3 12" id="KW-0732">Signal</keyword>
<dbReference type="PROSITE" id="PS00141">
    <property type="entry name" value="ASP_PROTEASE"/>
    <property type="match status" value="1"/>
</dbReference>
<keyword evidence="4 10" id="KW-0064">Aspartyl protease</keyword>
<feature type="chain" id="PRO_5040240524" description="Probable aspartic-type endopeptidase OPSB" evidence="12">
    <location>
        <begin position="23"/>
        <end position="459"/>
    </location>
</feature>
<dbReference type="GO" id="GO:0006508">
    <property type="term" value="P:proteolysis"/>
    <property type="evidence" value="ECO:0007669"/>
    <property type="project" value="UniProtKB-KW"/>
</dbReference>
<feature type="domain" description="Peptidase A1" evidence="13">
    <location>
        <begin position="48"/>
        <end position="370"/>
    </location>
</feature>
<dbReference type="AlphaFoldDB" id="A0A9P4S673"/>
<evidence type="ECO:0000256" key="12">
    <source>
        <dbReference type="SAM" id="SignalP"/>
    </source>
</evidence>
<dbReference type="InterPro" id="IPR001461">
    <property type="entry name" value="Aspartic_peptidase_A1"/>
</dbReference>
<feature type="active site" evidence="8">
    <location>
        <position position="66"/>
    </location>
</feature>